<dbReference type="EMBL" id="FNAB01000003">
    <property type="protein sequence ID" value="SDD26505.1"/>
    <property type="molecule type" value="Genomic_DNA"/>
</dbReference>
<keyword evidence="1" id="KW-0233">DNA recombination</keyword>
<protein>
    <recommendedName>
        <fullName evidence="4">Phage integrase family protein</fullName>
    </recommendedName>
</protein>
<evidence type="ECO:0000313" key="3">
    <source>
        <dbReference type="Proteomes" id="UP000199417"/>
    </source>
</evidence>
<proteinExistence type="predicted"/>
<dbReference type="InterPro" id="IPR011010">
    <property type="entry name" value="DNA_brk_join_enz"/>
</dbReference>
<evidence type="ECO:0000256" key="1">
    <source>
        <dbReference type="ARBA" id="ARBA00023172"/>
    </source>
</evidence>
<dbReference type="InterPro" id="IPR013762">
    <property type="entry name" value="Integrase-like_cat_sf"/>
</dbReference>
<dbReference type="STRING" id="168276.SAMN05444580_103466"/>
<dbReference type="AlphaFoldDB" id="A0A1G6TDW0"/>
<dbReference type="Proteomes" id="UP000199417">
    <property type="component" value="Unassembled WGS sequence"/>
</dbReference>
<gene>
    <name evidence="2" type="ORF">SAMN05444580_103466</name>
</gene>
<accession>A0A1G6TDW0</accession>
<reference evidence="2 3" key="1">
    <citation type="submission" date="2016-10" db="EMBL/GenBank/DDBJ databases">
        <authorList>
            <person name="de Groot N.N."/>
        </authorList>
    </citation>
    <scope>NUCLEOTIDE SEQUENCE [LARGE SCALE GENOMIC DNA]</scope>
    <source>
        <strain evidence="2 3">JCM 11308</strain>
    </source>
</reference>
<sequence length="319" mass="33878">MAAYRRRTDDPASIAACIRCFEPRSVDPESWSVVGPWVRETVTLSEPTLHSQAANALKVLTRLAVWAVDVGLVLDREVVLTPEVLERYRVTGMRELAPTSRSAEISRLRTLARSVTKRAPWPGPDERGARQGLSPPYTCEQVEAYWKAAASQNGPFRVQAMKAILTLTVATGARSGELFTVVTSDVVDVGGVVAVRLGAGAGAGAGAVGRVVPVRAGWVDRLEKVAAGAGSGPLVASRRTGRDQAAALLASFEYPAGMPRLMVPRLRSTWLAGVLSDYGVAEIFSAAGIVSGKAFSDLLPYLPAPQVGSLSWCRLGGQQ</sequence>
<evidence type="ECO:0000313" key="2">
    <source>
        <dbReference type="EMBL" id="SDD26505.1"/>
    </source>
</evidence>
<dbReference type="GO" id="GO:0006310">
    <property type="term" value="P:DNA recombination"/>
    <property type="evidence" value="ECO:0007669"/>
    <property type="project" value="UniProtKB-KW"/>
</dbReference>
<organism evidence="2 3">
    <name type="scientific">Rhodococcus tukisamuensis</name>
    <dbReference type="NCBI Taxonomy" id="168276"/>
    <lineage>
        <taxon>Bacteria</taxon>
        <taxon>Bacillati</taxon>
        <taxon>Actinomycetota</taxon>
        <taxon>Actinomycetes</taxon>
        <taxon>Mycobacteriales</taxon>
        <taxon>Nocardiaceae</taxon>
        <taxon>Rhodococcus</taxon>
    </lineage>
</organism>
<dbReference type="Gene3D" id="1.10.443.10">
    <property type="entry name" value="Intergrase catalytic core"/>
    <property type="match status" value="1"/>
</dbReference>
<evidence type="ECO:0008006" key="4">
    <source>
        <dbReference type="Google" id="ProtNLM"/>
    </source>
</evidence>
<keyword evidence="3" id="KW-1185">Reference proteome</keyword>
<dbReference type="GO" id="GO:0003677">
    <property type="term" value="F:DNA binding"/>
    <property type="evidence" value="ECO:0007669"/>
    <property type="project" value="InterPro"/>
</dbReference>
<dbReference type="GO" id="GO:0015074">
    <property type="term" value="P:DNA integration"/>
    <property type="evidence" value="ECO:0007669"/>
    <property type="project" value="InterPro"/>
</dbReference>
<dbReference type="SUPFAM" id="SSF56349">
    <property type="entry name" value="DNA breaking-rejoining enzymes"/>
    <property type="match status" value="1"/>
</dbReference>
<name>A0A1G6TDW0_9NOCA</name>